<keyword evidence="17" id="KW-1185">Reference proteome</keyword>
<keyword evidence="5 12" id="KW-0547">Nucleotide-binding</keyword>
<dbReference type="SUPFAM" id="SSF47323">
    <property type="entry name" value="Anticodon-binding domain of a subclass of class I aminoacyl-tRNA synthetases"/>
    <property type="match status" value="1"/>
</dbReference>
<dbReference type="HAMAP" id="MF_02004">
    <property type="entry name" value="Val_tRNA_synth_type1"/>
    <property type="match status" value="1"/>
</dbReference>
<sequence length="910" mass="102381">MLEKTYDATAVEPKIAERWEEAGAFKAGAGSKPGADPFAVVIPPPNVTGSLHMGHALNNTIQDIMVRFERMRGKNVLWQPGMDHAGIATQMVVERQLAERQEPNRHAMGREKFIERIWQWKSESGGMISNQLRRLGASCDWSRERFTMDEGLSRAVLEVFVSLYKQGLMYRDKRLVNWDPKLLTAISDIEVESRESKGHLWHLRYPLENIPFDPENPHTFIVVATTRPETMFGDTGVAVNPNDERYHASVGNNIVLPLVGRRIPIVADDYADPEAGSGAVKITPAHDFNDFEVGKRNNLRAVNILTPSAAITLKDNVDFLEGLELTPDLIALIKEFEGLDRFAARKRLVEMLDEQGYLEKIEDHTHAVPHGDRGGVPIEPYLTDQWYVNAAELAKPAMAAVRDGRTQIVPKNWEKTYFDWMENIQPWCVSRQLWWGHQIPAWYGPDGHCFVEKSEEEAKAAARTHYGEEVALERDTDVLDTWFSSGLWPFSTLGWPDKTPELATYYPTSVLVTGFDILFFWVARMMMMGMHFMEEIPFHTVYLHALVRDKHGAKMSKSKGNVIDPLELMDEYGADALRFTLAIMAAQGRDVKLDPARIAGYRNFGTKLWNATRFAQMNGVKLDPNFKPDDAKLAVNRWILTELTKATRAVTDGIANYRFNEAAGAAYRFVWNQFCDWYLELLKPIFMGDDEAAKAEAQATAAYCLDEIYKILHPFMPFMTEELWTLTAGEGTKRKTVLALADWPELSFEDEKSATDINWLVDLVMGIRSVRAEMNVPAGAVAPIVVLEANAATIDRFARHDAAIKRLARVESVSFEQEAPKGSAQLVHGEATICLPLGSLIDLKAEAARMAKEAGKIAAEMEKIEKKLSNEKFVANAKEEVVQAERERLAELKDAAARVATAEARIREAG</sequence>
<dbReference type="InterPro" id="IPR002303">
    <property type="entry name" value="Valyl-tRNA_ligase"/>
</dbReference>
<dbReference type="InterPro" id="IPR009008">
    <property type="entry name" value="Val/Leu/Ile-tRNA-synth_edit"/>
</dbReference>
<evidence type="ECO:0000256" key="7">
    <source>
        <dbReference type="ARBA" id="ARBA00022917"/>
    </source>
</evidence>
<dbReference type="InterPro" id="IPR002300">
    <property type="entry name" value="aa-tRNA-synth_Ia"/>
</dbReference>
<reference evidence="16 17" key="1">
    <citation type="submission" date="2017-07" db="EMBL/GenBank/DDBJ databases">
        <title>Phylogenetic study on the rhizospheric bacterium Ochrobactrum sp. A44.</title>
        <authorList>
            <person name="Krzyzanowska D.M."/>
            <person name="Ossowicki A."/>
            <person name="Rajewska M."/>
            <person name="Maciag T."/>
            <person name="Kaczynski Z."/>
            <person name="Czerwicka M."/>
            <person name="Jafra S."/>
        </authorList>
    </citation>
    <scope>NUCLEOTIDE SEQUENCE [LARGE SCALE GENOMIC DNA]</scope>
    <source>
        <strain evidence="16 17">OgA9a</strain>
    </source>
</reference>
<feature type="short sequence motif" description="'KMSKS' region" evidence="12">
    <location>
        <begin position="554"/>
        <end position="558"/>
    </location>
</feature>
<dbReference type="InterPro" id="IPR033705">
    <property type="entry name" value="Anticodon_Ia_Val"/>
</dbReference>
<comment type="subunit">
    <text evidence="2 12">Monomer.</text>
</comment>
<comment type="subcellular location">
    <subcellularLocation>
        <location evidence="1 12">Cytoplasm</location>
    </subcellularLocation>
</comment>
<evidence type="ECO:0000256" key="10">
    <source>
        <dbReference type="ARBA" id="ARBA00047552"/>
    </source>
</evidence>
<dbReference type="PRINTS" id="PR00986">
    <property type="entry name" value="TRNASYNTHVAL"/>
</dbReference>
<dbReference type="NCBIfam" id="NF004349">
    <property type="entry name" value="PRK05729.1"/>
    <property type="match status" value="1"/>
</dbReference>
<dbReference type="InterPro" id="IPR014729">
    <property type="entry name" value="Rossmann-like_a/b/a_fold"/>
</dbReference>
<feature type="coiled-coil region" evidence="12">
    <location>
        <begin position="847"/>
        <end position="895"/>
    </location>
</feature>
<dbReference type="FunFam" id="3.40.50.620:FF:000032">
    <property type="entry name" value="Valine--tRNA ligase"/>
    <property type="match status" value="1"/>
</dbReference>
<evidence type="ECO:0000259" key="13">
    <source>
        <dbReference type="Pfam" id="PF00133"/>
    </source>
</evidence>
<keyword evidence="3 12" id="KW-0963">Cytoplasm</keyword>
<dbReference type="GO" id="GO:0006438">
    <property type="term" value="P:valyl-tRNA aminoacylation"/>
    <property type="evidence" value="ECO:0007669"/>
    <property type="project" value="UniProtKB-UniRule"/>
</dbReference>
<evidence type="ECO:0000313" key="16">
    <source>
        <dbReference type="EMBL" id="OYR09172.1"/>
    </source>
</evidence>
<dbReference type="AlphaFoldDB" id="A0A256F2V9"/>
<name>A0A256F2V9_9HYPH</name>
<dbReference type="InterPro" id="IPR013155">
    <property type="entry name" value="M/V/L/I-tRNA-synth_anticd-bd"/>
</dbReference>
<dbReference type="RefSeq" id="WP_094542002.1">
    <property type="nucleotide sequence ID" value="NZ_JBHEER010000001.1"/>
</dbReference>
<keyword evidence="9 12" id="KW-0030">Aminoacyl-tRNA synthetase</keyword>
<dbReference type="SUPFAM" id="SSF50677">
    <property type="entry name" value="ValRS/IleRS/LeuRS editing domain"/>
    <property type="match status" value="1"/>
</dbReference>
<evidence type="ECO:0000256" key="8">
    <source>
        <dbReference type="ARBA" id="ARBA00023054"/>
    </source>
</evidence>
<dbReference type="InterPro" id="IPR001412">
    <property type="entry name" value="aa-tRNA-synth_I_CS"/>
</dbReference>
<evidence type="ECO:0000256" key="2">
    <source>
        <dbReference type="ARBA" id="ARBA00011245"/>
    </source>
</evidence>
<dbReference type="GO" id="GO:0005524">
    <property type="term" value="F:ATP binding"/>
    <property type="evidence" value="ECO:0007669"/>
    <property type="project" value="UniProtKB-UniRule"/>
</dbReference>
<evidence type="ECO:0000256" key="5">
    <source>
        <dbReference type="ARBA" id="ARBA00022741"/>
    </source>
</evidence>
<dbReference type="PROSITE" id="PS00178">
    <property type="entry name" value="AA_TRNA_LIGASE_I"/>
    <property type="match status" value="1"/>
</dbReference>
<dbReference type="FunFam" id="1.10.287.380:FF:000001">
    <property type="entry name" value="Valine--tRNA ligase"/>
    <property type="match status" value="1"/>
</dbReference>
<keyword evidence="6 12" id="KW-0067">ATP-binding</keyword>
<evidence type="ECO:0000256" key="6">
    <source>
        <dbReference type="ARBA" id="ARBA00022840"/>
    </source>
</evidence>
<comment type="caution">
    <text evidence="16">The sequence shown here is derived from an EMBL/GenBank/DDBJ whole genome shotgun (WGS) entry which is preliminary data.</text>
</comment>
<dbReference type="NCBIfam" id="TIGR00422">
    <property type="entry name" value="valS"/>
    <property type="match status" value="1"/>
</dbReference>
<dbReference type="InterPro" id="IPR019499">
    <property type="entry name" value="Val-tRNA_synth_tRNA-bd"/>
</dbReference>
<comment type="function">
    <text evidence="12">Catalyzes the attachment of valine to tRNA(Val). As ValRS can inadvertently accommodate and process structurally similar amino acids such as threonine, to avoid such errors, it has a 'posttransfer' editing activity that hydrolyzes mischarged Thr-tRNA(Val) in a tRNA-dependent manner.</text>
</comment>
<dbReference type="EMBL" id="NNRL01000164">
    <property type="protein sequence ID" value="OYR09172.1"/>
    <property type="molecule type" value="Genomic_DNA"/>
</dbReference>
<evidence type="ECO:0000259" key="14">
    <source>
        <dbReference type="Pfam" id="PF08264"/>
    </source>
</evidence>
<dbReference type="InterPro" id="IPR010978">
    <property type="entry name" value="tRNA-bd_arm"/>
</dbReference>
<dbReference type="FunFam" id="3.40.50.620:FF:000078">
    <property type="entry name" value="Valine--tRNA ligase, mitochondrial"/>
    <property type="match status" value="1"/>
</dbReference>
<dbReference type="CDD" id="cd07962">
    <property type="entry name" value="Anticodon_Ia_Val"/>
    <property type="match status" value="1"/>
</dbReference>
<evidence type="ECO:0000256" key="3">
    <source>
        <dbReference type="ARBA" id="ARBA00022490"/>
    </source>
</evidence>
<evidence type="ECO:0000256" key="1">
    <source>
        <dbReference type="ARBA" id="ARBA00004496"/>
    </source>
</evidence>
<comment type="similarity">
    <text evidence="11 12">Belongs to the class-I aminoacyl-tRNA synthetase family. ValS type 1 subfamily.</text>
</comment>
<dbReference type="InterPro" id="IPR009080">
    <property type="entry name" value="tRNAsynth_Ia_anticodon-bd"/>
</dbReference>
<comment type="catalytic activity">
    <reaction evidence="10 12">
        <text>tRNA(Val) + L-valine + ATP = L-valyl-tRNA(Val) + AMP + diphosphate</text>
        <dbReference type="Rhea" id="RHEA:10704"/>
        <dbReference type="Rhea" id="RHEA-COMP:9672"/>
        <dbReference type="Rhea" id="RHEA-COMP:9708"/>
        <dbReference type="ChEBI" id="CHEBI:30616"/>
        <dbReference type="ChEBI" id="CHEBI:33019"/>
        <dbReference type="ChEBI" id="CHEBI:57762"/>
        <dbReference type="ChEBI" id="CHEBI:78442"/>
        <dbReference type="ChEBI" id="CHEBI:78537"/>
        <dbReference type="ChEBI" id="CHEBI:456215"/>
        <dbReference type="EC" id="6.1.1.9"/>
    </reaction>
</comment>
<evidence type="ECO:0000256" key="9">
    <source>
        <dbReference type="ARBA" id="ARBA00023146"/>
    </source>
</evidence>
<keyword evidence="7 12" id="KW-0648">Protein biosynthesis</keyword>
<protein>
    <recommendedName>
        <fullName evidence="12">Valine--tRNA ligase</fullName>
        <ecNumber evidence="12">6.1.1.9</ecNumber>
    </recommendedName>
    <alternativeName>
        <fullName evidence="12">Valyl-tRNA synthetase</fullName>
        <shortName evidence="12">ValRS</shortName>
    </alternativeName>
</protein>
<dbReference type="Gene3D" id="1.10.730.10">
    <property type="entry name" value="Isoleucyl-tRNA Synthetase, Domain 1"/>
    <property type="match status" value="1"/>
</dbReference>
<dbReference type="PANTHER" id="PTHR11946:SF93">
    <property type="entry name" value="VALINE--TRNA LIGASE, CHLOROPLASTIC_MITOCHONDRIAL 2"/>
    <property type="match status" value="1"/>
</dbReference>
<dbReference type="Pfam" id="PF00133">
    <property type="entry name" value="tRNA-synt_1"/>
    <property type="match status" value="1"/>
</dbReference>
<accession>A0A256F2V9</accession>
<dbReference type="PANTHER" id="PTHR11946">
    <property type="entry name" value="VALYL-TRNA SYNTHETASES"/>
    <property type="match status" value="1"/>
</dbReference>
<proteinExistence type="inferred from homology"/>
<dbReference type="Proteomes" id="UP000216478">
    <property type="component" value="Unassembled WGS sequence"/>
</dbReference>
<comment type="domain">
    <text evidence="12">ValRS has two distinct active sites: one for aminoacylation and one for editing. The misactivated threonine is translocated from the active site to the editing site.</text>
</comment>
<feature type="domain" description="Aminoacyl-tRNA synthetase class Ia" evidence="13">
    <location>
        <begin position="15"/>
        <end position="594"/>
    </location>
</feature>
<dbReference type="InterPro" id="IPR037118">
    <property type="entry name" value="Val-tRNA_synth_C_sf"/>
</dbReference>
<gene>
    <name evidence="12 16" type="primary">valS</name>
    <name evidence="16" type="ORF">CEV33_2899</name>
</gene>
<feature type="short sequence motif" description="'HIGH' region" evidence="12">
    <location>
        <begin position="45"/>
        <end position="55"/>
    </location>
</feature>
<dbReference type="Gene3D" id="3.90.740.10">
    <property type="entry name" value="Valyl/Leucyl/Isoleucyl-tRNA synthetase, editing domain"/>
    <property type="match status" value="2"/>
</dbReference>
<evidence type="ECO:0000313" key="17">
    <source>
        <dbReference type="Proteomes" id="UP000216478"/>
    </source>
</evidence>
<dbReference type="GO" id="GO:0005829">
    <property type="term" value="C:cytosol"/>
    <property type="evidence" value="ECO:0007669"/>
    <property type="project" value="TreeGrafter"/>
</dbReference>
<dbReference type="CDD" id="cd00817">
    <property type="entry name" value="ValRS_core"/>
    <property type="match status" value="1"/>
</dbReference>
<dbReference type="GO" id="GO:0004832">
    <property type="term" value="F:valine-tRNA ligase activity"/>
    <property type="evidence" value="ECO:0007669"/>
    <property type="project" value="UniProtKB-UniRule"/>
</dbReference>
<keyword evidence="4 12" id="KW-0436">Ligase</keyword>
<evidence type="ECO:0000256" key="4">
    <source>
        <dbReference type="ARBA" id="ARBA00022598"/>
    </source>
</evidence>
<dbReference type="Pfam" id="PF08264">
    <property type="entry name" value="Anticodon_1"/>
    <property type="match status" value="1"/>
</dbReference>
<dbReference type="Gene3D" id="1.10.287.380">
    <property type="entry name" value="Valyl-tRNA synthetase, C-terminal domain"/>
    <property type="match status" value="1"/>
</dbReference>
<evidence type="ECO:0000256" key="12">
    <source>
        <dbReference type="HAMAP-Rule" id="MF_02004"/>
    </source>
</evidence>
<evidence type="ECO:0000259" key="15">
    <source>
        <dbReference type="Pfam" id="PF10458"/>
    </source>
</evidence>
<dbReference type="SUPFAM" id="SSF46589">
    <property type="entry name" value="tRNA-binding arm"/>
    <property type="match status" value="1"/>
</dbReference>
<organism evidence="16 17">
    <name type="scientific">Brucella grignonensis</name>
    <dbReference type="NCBI Taxonomy" id="94627"/>
    <lineage>
        <taxon>Bacteria</taxon>
        <taxon>Pseudomonadati</taxon>
        <taxon>Pseudomonadota</taxon>
        <taxon>Alphaproteobacteria</taxon>
        <taxon>Hyphomicrobiales</taxon>
        <taxon>Brucellaceae</taxon>
        <taxon>Brucella/Ochrobactrum group</taxon>
        <taxon>Brucella</taxon>
    </lineage>
</organism>
<dbReference type="GO" id="GO:0002161">
    <property type="term" value="F:aminoacyl-tRNA deacylase activity"/>
    <property type="evidence" value="ECO:0007669"/>
    <property type="project" value="InterPro"/>
</dbReference>
<dbReference type="EC" id="6.1.1.9" evidence="12"/>
<dbReference type="OrthoDB" id="9810365at2"/>
<dbReference type="Pfam" id="PF10458">
    <property type="entry name" value="Val_tRNA-synt_C"/>
    <property type="match status" value="1"/>
</dbReference>
<comment type="domain">
    <text evidence="12">The C-terminal coiled-coil domain is crucial for aminoacylation activity.</text>
</comment>
<evidence type="ECO:0000256" key="11">
    <source>
        <dbReference type="ARBA" id="ARBA00060830"/>
    </source>
</evidence>
<feature type="domain" description="Methionyl/Valyl/Leucyl/Isoleucyl-tRNA synthetase anticodon-binding" evidence="14">
    <location>
        <begin position="636"/>
        <end position="784"/>
    </location>
</feature>
<feature type="domain" description="Valyl-tRNA synthetase tRNA-binding arm" evidence="15">
    <location>
        <begin position="842"/>
        <end position="902"/>
    </location>
</feature>
<feature type="binding site" evidence="12">
    <location>
        <position position="557"/>
    </location>
    <ligand>
        <name>ATP</name>
        <dbReference type="ChEBI" id="CHEBI:30616"/>
    </ligand>
</feature>
<dbReference type="SUPFAM" id="SSF52374">
    <property type="entry name" value="Nucleotidylyl transferase"/>
    <property type="match status" value="1"/>
</dbReference>
<dbReference type="Gene3D" id="3.40.50.620">
    <property type="entry name" value="HUPs"/>
    <property type="match status" value="2"/>
</dbReference>
<keyword evidence="8 12" id="KW-0175">Coiled coil</keyword>